<gene>
    <name evidence="3" type="ORF">D9758_017562</name>
</gene>
<feature type="compositionally biased region" description="Basic and acidic residues" evidence="1">
    <location>
        <begin position="1"/>
        <end position="16"/>
    </location>
</feature>
<feature type="region of interest" description="Disordered" evidence="1">
    <location>
        <begin position="202"/>
        <end position="247"/>
    </location>
</feature>
<organism evidence="3 4">
    <name type="scientific">Tetrapyrgos nigripes</name>
    <dbReference type="NCBI Taxonomy" id="182062"/>
    <lineage>
        <taxon>Eukaryota</taxon>
        <taxon>Fungi</taxon>
        <taxon>Dikarya</taxon>
        <taxon>Basidiomycota</taxon>
        <taxon>Agaricomycotina</taxon>
        <taxon>Agaricomycetes</taxon>
        <taxon>Agaricomycetidae</taxon>
        <taxon>Agaricales</taxon>
        <taxon>Marasmiineae</taxon>
        <taxon>Marasmiaceae</taxon>
        <taxon>Tetrapyrgos</taxon>
    </lineage>
</organism>
<name>A0A8H5FF35_9AGAR</name>
<accession>A0A8H5FF35</accession>
<dbReference type="EMBL" id="JAACJM010000259">
    <property type="protein sequence ID" value="KAF5334469.1"/>
    <property type="molecule type" value="Genomic_DNA"/>
</dbReference>
<feature type="compositionally biased region" description="Polar residues" evidence="1">
    <location>
        <begin position="219"/>
        <end position="231"/>
    </location>
</feature>
<proteinExistence type="predicted"/>
<evidence type="ECO:0000256" key="1">
    <source>
        <dbReference type="SAM" id="MobiDB-lite"/>
    </source>
</evidence>
<feature type="compositionally biased region" description="Acidic residues" evidence="1">
    <location>
        <begin position="236"/>
        <end position="246"/>
    </location>
</feature>
<reference evidence="3 4" key="1">
    <citation type="journal article" date="2020" name="ISME J.">
        <title>Uncovering the hidden diversity of litter-decomposition mechanisms in mushroom-forming fungi.</title>
        <authorList>
            <person name="Floudas D."/>
            <person name="Bentzer J."/>
            <person name="Ahren D."/>
            <person name="Johansson T."/>
            <person name="Persson P."/>
            <person name="Tunlid A."/>
        </authorList>
    </citation>
    <scope>NUCLEOTIDE SEQUENCE [LARGE SCALE GENOMIC DNA]</scope>
    <source>
        <strain evidence="3 4">CBS 291.85</strain>
    </source>
</reference>
<dbReference type="Proteomes" id="UP000559256">
    <property type="component" value="Unassembled WGS sequence"/>
</dbReference>
<evidence type="ECO:0000313" key="4">
    <source>
        <dbReference type="Proteomes" id="UP000559256"/>
    </source>
</evidence>
<feature type="region of interest" description="Disordered" evidence="1">
    <location>
        <begin position="1"/>
        <end position="24"/>
    </location>
</feature>
<sequence length="420" mass="48458">MECTEKKKANEQGNKENRKKKDKVLVDAPKPHKLRIDSPLELVSMDDFSMLLATWQSGPISLEVHMNIHTRRNGGLTPIITLSDKDTSEINALQQEFPETKHQLCYWHAEHAVKTHLSILRRAPTPYNVDQAQSEFPWIDKDFVPRGQHIGVQNSQPDYVAQTCIPRITVQLNSVVQPVPIPVIPKLIIKIPALSDRISPVIDPASEPDSTPEPVPLNIPTQSSMTDSTLPHQLGDEPELGDDMTGDDLQSRIAQDKEIEVDQEDGPDWLLEENEVKSKDPNYVFCPAPHRWQLLHIFTKHFCQHPSFPEQSGTYGAKSIWEHAVAEMYQFCKARGLTEVWGYMWMLWYSPSKWLLWARSSTKYISCLWTTMCVENFWKQLKHHWLHYLIRPRLDQLVWILCTKVVPAWMAKANELEDEH</sequence>
<dbReference type="OrthoDB" id="3262412at2759"/>
<feature type="domain" description="MULE transposase" evidence="2">
    <location>
        <begin position="73"/>
        <end position="109"/>
    </location>
</feature>
<evidence type="ECO:0000313" key="3">
    <source>
        <dbReference type="EMBL" id="KAF5334469.1"/>
    </source>
</evidence>
<evidence type="ECO:0000259" key="2">
    <source>
        <dbReference type="Pfam" id="PF10551"/>
    </source>
</evidence>
<dbReference type="AlphaFoldDB" id="A0A8H5FF35"/>
<dbReference type="Pfam" id="PF10551">
    <property type="entry name" value="MULE"/>
    <property type="match status" value="1"/>
</dbReference>
<comment type="caution">
    <text evidence="3">The sequence shown here is derived from an EMBL/GenBank/DDBJ whole genome shotgun (WGS) entry which is preliminary data.</text>
</comment>
<keyword evidence="4" id="KW-1185">Reference proteome</keyword>
<dbReference type="InterPro" id="IPR018289">
    <property type="entry name" value="MULE_transposase_dom"/>
</dbReference>
<protein>
    <recommendedName>
        <fullName evidence="2">MULE transposase domain-containing protein</fullName>
    </recommendedName>
</protein>